<dbReference type="OrthoDB" id="6247875at2759"/>
<dbReference type="Gene3D" id="1.10.30.10">
    <property type="entry name" value="High mobility group box domain"/>
    <property type="match status" value="1"/>
</dbReference>
<feature type="compositionally biased region" description="Low complexity" evidence="1">
    <location>
        <begin position="152"/>
        <end position="165"/>
    </location>
</feature>
<dbReference type="AlphaFoldDB" id="A0A9N8VYI5"/>
<dbReference type="EMBL" id="CAJVPL010000203">
    <property type="protein sequence ID" value="CAG8464801.1"/>
    <property type="molecule type" value="Genomic_DNA"/>
</dbReference>
<evidence type="ECO:0000313" key="3">
    <source>
        <dbReference type="Proteomes" id="UP000789831"/>
    </source>
</evidence>
<gene>
    <name evidence="2" type="ORF">AGERDE_LOCUS2439</name>
</gene>
<keyword evidence="3" id="KW-1185">Reference proteome</keyword>
<reference evidence="2" key="1">
    <citation type="submission" date="2021-06" db="EMBL/GenBank/DDBJ databases">
        <authorList>
            <person name="Kallberg Y."/>
            <person name="Tangrot J."/>
            <person name="Rosling A."/>
        </authorList>
    </citation>
    <scope>NUCLEOTIDE SEQUENCE</scope>
    <source>
        <strain evidence="2">MT106</strain>
    </source>
</reference>
<dbReference type="Proteomes" id="UP000789831">
    <property type="component" value="Unassembled WGS sequence"/>
</dbReference>
<organism evidence="2 3">
    <name type="scientific">Ambispora gerdemannii</name>
    <dbReference type="NCBI Taxonomy" id="144530"/>
    <lineage>
        <taxon>Eukaryota</taxon>
        <taxon>Fungi</taxon>
        <taxon>Fungi incertae sedis</taxon>
        <taxon>Mucoromycota</taxon>
        <taxon>Glomeromycotina</taxon>
        <taxon>Glomeromycetes</taxon>
        <taxon>Archaeosporales</taxon>
        <taxon>Ambisporaceae</taxon>
        <taxon>Ambispora</taxon>
    </lineage>
</organism>
<accession>A0A9N8VYI5</accession>
<comment type="caution">
    <text evidence="2">The sequence shown here is derived from an EMBL/GenBank/DDBJ whole genome shotgun (WGS) entry which is preliminary data.</text>
</comment>
<evidence type="ECO:0000256" key="1">
    <source>
        <dbReference type="SAM" id="MobiDB-lite"/>
    </source>
</evidence>
<evidence type="ECO:0000313" key="2">
    <source>
        <dbReference type="EMBL" id="CAG8464801.1"/>
    </source>
</evidence>
<dbReference type="SUPFAM" id="SSF47095">
    <property type="entry name" value="HMG-box"/>
    <property type="match status" value="1"/>
</dbReference>
<feature type="region of interest" description="Disordered" evidence="1">
    <location>
        <begin position="142"/>
        <end position="166"/>
    </location>
</feature>
<name>A0A9N8VYI5_9GLOM</name>
<proteinExistence type="predicted"/>
<protein>
    <submittedName>
        <fullName evidence="2">13489_t:CDS:1</fullName>
    </submittedName>
</protein>
<feature type="compositionally biased region" description="Polar residues" evidence="1">
    <location>
        <begin position="142"/>
        <end position="151"/>
    </location>
</feature>
<dbReference type="InterPro" id="IPR036910">
    <property type="entry name" value="HMG_box_dom_sf"/>
</dbReference>
<sequence length="363" mass="42314">MSFEVTKDPSNYLQIREKEFELFTPEIKVQFPPKFAPFEAIVIKDGKFPSKRPNSFIIYRRAFQKQCREDGYFYKLSVVSMMAAAAWKREPDYVKKVYRDIAEKASYELDEMRAKELQKRLSDNDKCNTQFVINEQIDRDQITGSSSTTAHSQNDNNDNSQQNQDYPRILSNKDTFQSFSYSQFLTQDQIHFSEINYSPKITYNMPLNNSLPSPISSEIDECLPIDDIHSHLSEINYSPKITYNMPFNNSLPSPISSEIDECLPIDDIHSNSHFSSNVSNYLHLAENCLQSENNNNSSSTEILQFEEINRLSGYLHSNEIEITMKRNCDETITDLLNHEEFNYIQPFDLFVLNHNNFHDECDL</sequence>